<evidence type="ECO:0000313" key="1">
    <source>
        <dbReference type="EMBL" id="SDY59975.1"/>
    </source>
</evidence>
<dbReference type="InterPro" id="IPR011008">
    <property type="entry name" value="Dimeric_a/b-barrel"/>
</dbReference>
<dbReference type="OrthoDB" id="1440627at2"/>
<name>A0A1H3L7V7_9MICO</name>
<dbReference type="Proteomes" id="UP000198891">
    <property type="component" value="Unassembled WGS sequence"/>
</dbReference>
<dbReference type="EMBL" id="FNPZ01000001">
    <property type="protein sequence ID" value="SDY59975.1"/>
    <property type="molecule type" value="Genomic_DNA"/>
</dbReference>
<evidence type="ECO:0000313" key="2">
    <source>
        <dbReference type="Proteomes" id="UP000198891"/>
    </source>
</evidence>
<dbReference type="SUPFAM" id="SSF54909">
    <property type="entry name" value="Dimeric alpha+beta barrel"/>
    <property type="match status" value="1"/>
</dbReference>
<dbReference type="Pfam" id="PF08803">
    <property type="entry name" value="ydhR"/>
    <property type="match status" value="1"/>
</dbReference>
<keyword evidence="2" id="KW-1185">Reference proteome</keyword>
<dbReference type="Gene3D" id="3.30.70.100">
    <property type="match status" value="1"/>
</dbReference>
<organism evidence="1 2">
    <name type="scientific">Herbiconiux ginsengi</name>
    <dbReference type="NCBI Taxonomy" id="381665"/>
    <lineage>
        <taxon>Bacteria</taxon>
        <taxon>Bacillati</taxon>
        <taxon>Actinomycetota</taxon>
        <taxon>Actinomycetes</taxon>
        <taxon>Micrococcales</taxon>
        <taxon>Microbacteriaceae</taxon>
        <taxon>Herbiconiux</taxon>
    </lineage>
</organism>
<gene>
    <name evidence="1" type="ORF">SAMN05216554_0850</name>
</gene>
<protein>
    <submittedName>
        <fullName evidence="1">Putative mono-oxygenase ydhR</fullName>
    </submittedName>
</protein>
<sequence length="102" mass="11186">MVKAFLYTEVHASVPFEHLDWKSINPSIKAAPGFIRKTWLSGVGTQTIGGFYEFDTIENALAFAQGPFADEARSNGATSTTKVFDGDVTRDASVDMNSPYFE</sequence>
<dbReference type="InterPro" id="IPR014910">
    <property type="entry name" value="YdhR"/>
</dbReference>
<reference evidence="1 2" key="1">
    <citation type="submission" date="2016-10" db="EMBL/GenBank/DDBJ databases">
        <authorList>
            <person name="de Groot N.N."/>
        </authorList>
    </citation>
    <scope>NUCLEOTIDE SEQUENCE [LARGE SCALE GENOMIC DNA]</scope>
    <source>
        <strain evidence="1 2">CGMCC 4.3491</strain>
    </source>
</reference>
<proteinExistence type="predicted"/>
<dbReference type="AlphaFoldDB" id="A0A1H3L7V7"/>
<dbReference type="RefSeq" id="WP_092549198.1">
    <property type="nucleotide sequence ID" value="NZ_FNPZ01000001.1"/>
</dbReference>
<accession>A0A1H3L7V7</accession>